<dbReference type="STRING" id="857087.Metme_4198"/>
<dbReference type="PANTHER" id="PTHR43090">
    <property type="entry name" value="1-(5-PHOSPHORIBOSYL)-5-[(5-PHOSPHORIBOSYLAMINO)METHYLIDENEAMINO] IMIDAZOLE-4-CARBOXAMIDE ISOMERASE"/>
    <property type="match status" value="1"/>
</dbReference>
<dbReference type="Pfam" id="PF00977">
    <property type="entry name" value="His_biosynth"/>
    <property type="match status" value="1"/>
</dbReference>
<comment type="similarity">
    <text evidence="4 9 10">Belongs to the HisA/HisF family.</text>
</comment>
<dbReference type="eggNOG" id="COG0106">
    <property type="taxonomic scope" value="Bacteria"/>
</dbReference>
<dbReference type="InterPro" id="IPR023016">
    <property type="entry name" value="HisA/PriA"/>
</dbReference>
<dbReference type="InterPro" id="IPR011060">
    <property type="entry name" value="RibuloseP-bd_barrel"/>
</dbReference>
<dbReference type="NCBIfam" id="NF010112">
    <property type="entry name" value="PRK13585.1"/>
    <property type="match status" value="1"/>
</dbReference>
<dbReference type="HAMAP" id="MF_01014">
    <property type="entry name" value="HisA"/>
    <property type="match status" value="1"/>
</dbReference>
<dbReference type="KEGG" id="mmt:Metme_4198"/>
<dbReference type="GO" id="GO:0000162">
    <property type="term" value="P:L-tryptophan biosynthetic process"/>
    <property type="evidence" value="ECO:0007669"/>
    <property type="project" value="TreeGrafter"/>
</dbReference>
<feature type="active site" description="Proton acceptor" evidence="9">
    <location>
        <position position="8"/>
    </location>
</feature>
<keyword evidence="13" id="KW-1185">Reference proteome</keyword>
<dbReference type="PANTHER" id="PTHR43090:SF2">
    <property type="entry name" value="1-(5-PHOSPHORIBOSYL)-5-[(5-PHOSPHORIBOSYLAMINO)METHYLIDENEAMINO] IMIDAZOLE-4-CARBOXAMIDE ISOMERASE"/>
    <property type="match status" value="1"/>
</dbReference>
<dbReference type="InterPro" id="IPR013785">
    <property type="entry name" value="Aldolase_TIM"/>
</dbReference>
<evidence type="ECO:0000256" key="5">
    <source>
        <dbReference type="ARBA" id="ARBA00022490"/>
    </source>
</evidence>
<dbReference type="EMBL" id="CP002738">
    <property type="protein sequence ID" value="AEG02549.1"/>
    <property type="molecule type" value="Genomic_DNA"/>
</dbReference>
<dbReference type="InterPro" id="IPR044524">
    <property type="entry name" value="Isoase_HisA-like"/>
</dbReference>
<evidence type="ECO:0000313" key="12">
    <source>
        <dbReference type="EMBL" id="AEG02549.1"/>
    </source>
</evidence>
<dbReference type="FunFam" id="3.20.20.70:FF:000009">
    <property type="entry name" value="1-(5-phosphoribosyl)-5-[(5-phosphoribosylamino)methylideneamino] imidazole-4-carboxamide isomerase"/>
    <property type="match status" value="1"/>
</dbReference>
<evidence type="ECO:0000256" key="4">
    <source>
        <dbReference type="ARBA" id="ARBA00009667"/>
    </source>
</evidence>
<sequence length="248" mass="26448">MLLIPAIDLKEGKCVRLRQGRMDDNTVFSDDPVAVAGRWVEAGARRLHLVDLDGAFAGKPRNADIINAIVQAYPDVPVQIGGGIRDEDTIQGYLEAGVEYVIIGTKAVSEPHFVRDVAIEFPGHIIIGLDAKDGKVAIDGWSKLSRHDVIDLAKKFEAQGVSAIIYTDISRDGMMQGVNVEATANLARAITIPVIASGGITNIDDIRALGEVAHEGIMGAITGRAIYEGTLDFAEAEKLAESYADVGA</sequence>
<dbReference type="GO" id="GO:0003949">
    <property type="term" value="F:1-(5-phosphoribosyl)-5-[(5-phosphoribosylamino)methylideneamino]imidazole-4-carboxamide isomerase activity"/>
    <property type="evidence" value="ECO:0007669"/>
    <property type="project" value="UniProtKB-UniRule"/>
</dbReference>
<accession>G0A206</accession>
<evidence type="ECO:0000256" key="7">
    <source>
        <dbReference type="ARBA" id="ARBA00023102"/>
    </source>
</evidence>
<dbReference type="Proteomes" id="UP000008888">
    <property type="component" value="Chromosome"/>
</dbReference>
<feature type="active site" description="Proton donor" evidence="9">
    <location>
        <position position="130"/>
    </location>
</feature>
<dbReference type="InterPro" id="IPR006063">
    <property type="entry name" value="HisA_bact_arch"/>
</dbReference>
<proteinExistence type="inferred from homology"/>
<keyword evidence="5 9" id="KW-0963">Cytoplasm</keyword>
<evidence type="ECO:0000256" key="1">
    <source>
        <dbReference type="ARBA" id="ARBA00000901"/>
    </source>
</evidence>
<dbReference type="InterPro" id="IPR006062">
    <property type="entry name" value="His_biosynth"/>
</dbReference>
<dbReference type="UniPathway" id="UPA00031">
    <property type="reaction ID" value="UER00009"/>
</dbReference>
<dbReference type="HOGENOM" id="CLU_048577_1_1_6"/>
<keyword evidence="7 9" id="KW-0368">Histidine biosynthesis</keyword>
<dbReference type="SUPFAM" id="SSF51366">
    <property type="entry name" value="Ribulose-phoshate binding barrel"/>
    <property type="match status" value="1"/>
</dbReference>
<evidence type="ECO:0000256" key="8">
    <source>
        <dbReference type="ARBA" id="ARBA00023235"/>
    </source>
</evidence>
<dbReference type="GO" id="GO:0000105">
    <property type="term" value="P:L-histidine biosynthetic process"/>
    <property type="evidence" value="ECO:0007669"/>
    <property type="project" value="UniProtKB-UniRule"/>
</dbReference>
<dbReference type="CDD" id="cd04732">
    <property type="entry name" value="HisA"/>
    <property type="match status" value="1"/>
</dbReference>
<reference evidence="12 13" key="1">
    <citation type="journal article" date="2011" name="J. Bacteriol.">
        <title>Complete Genome Sequence of the Aerobic Marine Methanotroph Methylomonas methanica MC09.</title>
        <authorList>
            <person name="Boden R."/>
            <person name="Cunliffe M."/>
            <person name="Scanlan J."/>
            <person name="Moussard H."/>
            <person name="Kits K.D."/>
            <person name="Klotz M.G."/>
            <person name="Jetten M.S."/>
            <person name="Vuilleumier S."/>
            <person name="Han J."/>
            <person name="Peters L."/>
            <person name="Mikhailova N."/>
            <person name="Teshima H."/>
            <person name="Tapia R."/>
            <person name="Kyrpides N."/>
            <person name="Ivanova N."/>
            <person name="Pagani I."/>
            <person name="Cheng J.F."/>
            <person name="Goodwin L."/>
            <person name="Han C."/>
            <person name="Hauser L."/>
            <person name="Land M.L."/>
            <person name="Lapidus A."/>
            <person name="Lucas S."/>
            <person name="Pitluck S."/>
            <person name="Woyke T."/>
            <person name="Stein L."/>
            <person name="Murrell J.C."/>
        </authorList>
    </citation>
    <scope>NUCLEOTIDE SEQUENCE [LARGE SCALE GENOMIC DNA]</scope>
    <source>
        <strain evidence="12 13">MC09</strain>
    </source>
</reference>
<evidence type="ECO:0000256" key="11">
    <source>
        <dbReference type="RuleBase" id="RU003658"/>
    </source>
</evidence>
<organism evidence="12 13">
    <name type="scientific">Methylomonas methanica (strain DSM 25384 / MC09)</name>
    <dbReference type="NCBI Taxonomy" id="857087"/>
    <lineage>
        <taxon>Bacteria</taxon>
        <taxon>Pseudomonadati</taxon>
        <taxon>Pseudomonadota</taxon>
        <taxon>Gammaproteobacteria</taxon>
        <taxon>Methylococcales</taxon>
        <taxon>Methylococcaceae</taxon>
        <taxon>Methylomonas</taxon>
    </lineage>
</organism>
<gene>
    <name evidence="9" type="primary">hisA</name>
    <name evidence="12" type="ordered locus">Metme_4198</name>
</gene>
<keyword evidence="8 9" id="KW-0413">Isomerase</keyword>
<evidence type="ECO:0000313" key="13">
    <source>
        <dbReference type="Proteomes" id="UP000008888"/>
    </source>
</evidence>
<evidence type="ECO:0000256" key="9">
    <source>
        <dbReference type="HAMAP-Rule" id="MF_01014"/>
    </source>
</evidence>
<name>G0A206_METMM</name>
<dbReference type="GO" id="GO:0005737">
    <property type="term" value="C:cytoplasm"/>
    <property type="evidence" value="ECO:0007669"/>
    <property type="project" value="UniProtKB-SubCell"/>
</dbReference>
<comment type="pathway">
    <text evidence="3 9 11">Amino-acid biosynthesis; L-histidine biosynthesis; L-histidine from 5-phospho-alpha-D-ribose 1-diphosphate: step 4/9.</text>
</comment>
<evidence type="ECO:0000256" key="3">
    <source>
        <dbReference type="ARBA" id="ARBA00005133"/>
    </source>
</evidence>
<reference key="2">
    <citation type="submission" date="2011-05" db="EMBL/GenBank/DDBJ databases">
        <title>Complete genome sequence of the aerobic marine methanotroph Methylomonas methanica MC09.</title>
        <authorList>
            <person name="Boden R."/>
            <person name="Cunliffe M."/>
            <person name="Scanlan J."/>
            <person name="Moussard H."/>
            <person name="Kits K.D."/>
            <person name="Klotz M."/>
            <person name="Jetten M."/>
            <person name="Vuilleumier S."/>
            <person name="Han J."/>
            <person name="Peters L."/>
            <person name="Mikhailova N."/>
            <person name="Teshima H."/>
            <person name="Tapia R."/>
            <person name="Kyrpides N."/>
            <person name="Ivanova N."/>
            <person name="Pagani I."/>
            <person name="Cheng J.-F."/>
            <person name="Goodwin L."/>
            <person name="Han C."/>
            <person name="Hauser L."/>
            <person name="Land M."/>
            <person name="Lapidus A."/>
            <person name="Lucas S."/>
            <person name="Pitluck S."/>
            <person name="Woyke T."/>
            <person name="Stein L.Y."/>
            <person name="Murrell C."/>
        </authorList>
    </citation>
    <scope>NUCLEOTIDE SEQUENCE</scope>
    <source>
        <strain>MC09</strain>
    </source>
</reference>
<dbReference type="RefSeq" id="WP_013820764.1">
    <property type="nucleotide sequence ID" value="NC_015572.1"/>
</dbReference>
<evidence type="ECO:0000256" key="10">
    <source>
        <dbReference type="RuleBase" id="RU003657"/>
    </source>
</evidence>
<dbReference type="AlphaFoldDB" id="G0A206"/>
<evidence type="ECO:0000256" key="6">
    <source>
        <dbReference type="ARBA" id="ARBA00022605"/>
    </source>
</evidence>
<reference evidence="13" key="3">
    <citation type="submission" date="2011-05" db="EMBL/GenBank/DDBJ databases">
        <title>Complete sequence of Methylomonas methanica MC09.</title>
        <authorList>
            <consortium name="US DOE Joint Genome Institute"/>
            <person name="Lucas S."/>
            <person name="Han J."/>
            <person name="Lapidus A."/>
            <person name="Cheng J.-F."/>
            <person name="Goodwin L."/>
            <person name="Pitluck S."/>
            <person name="Peters L."/>
            <person name="Mikhailova N."/>
            <person name="Teshima H."/>
            <person name="Han C."/>
            <person name="Tapia R."/>
            <person name="Land M."/>
            <person name="Hauser L."/>
            <person name="Kyrpides N."/>
            <person name="Ivanova N."/>
            <person name="Pagani I."/>
            <person name="Stein L."/>
            <person name="Woyke T."/>
        </authorList>
    </citation>
    <scope>NUCLEOTIDE SEQUENCE [LARGE SCALE GENOMIC DNA]</scope>
    <source>
        <strain evidence="13">MC09</strain>
    </source>
</reference>
<dbReference type="EC" id="5.3.1.16" evidence="9 11"/>
<dbReference type="Gene3D" id="3.20.20.70">
    <property type="entry name" value="Aldolase class I"/>
    <property type="match status" value="1"/>
</dbReference>
<keyword evidence="6 9" id="KW-0028">Amino-acid biosynthesis</keyword>
<dbReference type="OrthoDB" id="9807749at2"/>
<comment type="subcellular location">
    <subcellularLocation>
        <location evidence="2 9 11">Cytoplasm</location>
    </subcellularLocation>
</comment>
<dbReference type="NCBIfam" id="TIGR00007">
    <property type="entry name" value="1-(5-phosphoribosyl)-5-[(5-phosphoribosylamino)methylideneamino]imidazole-4-carboxamide isomerase"/>
    <property type="match status" value="1"/>
</dbReference>
<comment type="catalytic activity">
    <reaction evidence="1 9 11">
        <text>1-(5-phospho-beta-D-ribosyl)-5-[(5-phospho-beta-D-ribosylamino)methylideneamino]imidazole-4-carboxamide = 5-[(5-phospho-1-deoxy-D-ribulos-1-ylimino)methylamino]-1-(5-phospho-beta-D-ribosyl)imidazole-4-carboxamide</text>
        <dbReference type="Rhea" id="RHEA:15469"/>
        <dbReference type="ChEBI" id="CHEBI:58435"/>
        <dbReference type="ChEBI" id="CHEBI:58525"/>
        <dbReference type="EC" id="5.3.1.16"/>
    </reaction>
</comment>
<evidence type="ECO:0000256" key="2">
    <source>
        <dbReference type="ARBA" id="ARBA00004496"/>
    </source>
</evidence>
<protein>
    <recommendedName>
        <fullName evidence="9 11">1-(5-phosphoribosyl)-5-[(5-phosphoribosylamino)methylideneamino] imidazole-4-carboxamide isomerase</fullName>
        <ecNumber evidence="9 11">5.3.1.16</ecNumber>
    </recommendedName>
    <alternativeName>
        <fullName evidence="9">Phosphoribosylformimino-5-aminoimidazole carboxamide ribotide isomerase</fullName>
    </alternativeName>
</protein>